<proteinExistence type="predicted"/>
<dbReference type="SMART" id="SM00849">
    <property type="entry name" value="Lactamase_B"/>
    <property type="match status" value="1"/>
</dbReference>
<dbReference type="GO" id="GO:0016787">
    <property type="term" value="F:hydrolase activity"/>
    <property type="evidence" value="ECO:0007669"/>
    <property type="project" value="UniProtKB-KW"/>
</dbReference>
<sequence length="277" mass="32234">MIKYSCLVLLLLLVNSVFAQTEIKEYQAQDSLYMVGDRVYSLYYITPEGVVVIDPINDRIAAETMNSIRRHTNLPVKYVIYSHNHWDHNSGGKIYKDQGAKFIAHTLAAQNMSPNEKVVSPDSLWNDHQSVFSLGGKDIELYYYSKNHGDGMTVFRFPEYNTVFTVDLVVPDRVLYAYLPDAKPQLWLETLYEMEKLDFDQLLMAHVRPIGTRKDLDLQIQYFEDLYAAVDSAMKNGTPFFEIPKTVQMPQHEELMNYDEWLHMNVWRILMEKAIGQ</sequence>
<evidence type="ECO:0000256" key="1">
    <source>
        <dbReference type="SAM" id="SignalP"/>
    </source>
</evidence>
<feature type="domain" description="Metallo-beta-lactamase" evidence="2">
    <location>
        <begin position="38"/>
        <end position="206"/>
    </location>
</feature>
<dbReference type="PANTHER" id="PTHR42951:SF22">
    <property type="entry name" value="METALLO BETA-LACTAMASE SUPERFAMILY LIPOPROTEIN"/>
    <property type="match status" value="1"/>
</dbReference>
<name>A0A419W323_9BACT</name>
<organism evidence="3 4">
    <name type="scientific">Mangrovibacterium diazotrophicum</name>
    <dbReference type="NCBI Taxonomy" id="1261403"/>
    <lineage>
        <taxon>Bacteria</taxon>
        <taxon>Pseudomonadati</taxon>
        <taxon>Bacteroidota</taxon>
        <taxon>Bacteroidia</taxon>
        <taxon>Marinilabiliales</taxon>
        <taxon>Prolixibacteraceae</taxon>
        <taxon>Mangrovibacterium</taxon>
    </lineage>
</organism>
<dbReference type="Pfam" id="PF00753">
    <property type="entry name" value="Lactamase_B"/>
    <property type="match status" value="1"/>
</dbReference>
<evidence type="ECO:0000313" key="4">
    <source>
        <dbReference type="Proteomes" id="UP000283387"/>
    </source>
</evidence>
<accession>A0A419W323</accession>
<keyword evidence="4" id="KW-1185">Reference proteome</keyword>
<dbReference type="OrthoDB" id="9802248at2"/>
<dbReference type="AlphaFoldDB" id="A0A419W323"/>
<gene>
    <name evidence="3" type="ORF">BC643_0209</name>
</gene>
<dbReference type="InterPro" id="IPR050855">
    <property type="entry name" value="NDM-1-like"/>
</dbReference>
<evidence type="ECO:0000313" key="3">
    <source>
        <dbReference type="EMBL" id="RKD89875.1"/>
    </source>
</evidence>
<dbReference type="Proteomes" id="UP000283387">
    <property type="component" value="Unassembled WGS sequence"/>
</dbReference>
<comment type="caution">
    <text evidence="3">The sequence shown here is derived from an EMBL/GenBank/DDBJ whole genome shotgun (WGS) entry which is preliminary data.</text>
</comment>
<protein>
    <submittedName>
        <fullName evidence="3">Glyoxylase-like metal-dependent hydrolase (Beta-lactamase superfamily II)</fullName>
    </submittedName>
</protein>
<dbReference type="EMBL" id="RAPN01000001">
    <property type="protein sequence ID" value="RKD89875.1"/>
    <property type="molecule type" value="Genomic_DNA"/>
</dbReference>
<feature type="chain" id="PRO_5019434527" evidence="1">
    <location>
        <begin position="20"/>
        <end position="277"/>
    </location>
</feature>
<dbReference type="SUPFAM" id="SSF56281">
    <property type="entry name" value="Metallo-hydrolase/oxidoreductase"/>
    <property type="match status" value="1"/>
</dbReference>
<evidence type="ECO:0000259" key="2">
    <source>
        <dbReference type="SMART" id="SM00849"/>
    </source>
</evidence>
<dbReference type="InterPro" id="IPR036866">
    <property type="entry name" value="RibonucZ/Hydroxyglut_hydro"/>
</dbReference>
<feature type="signal peptide" evidence="1">
    <location>
        <begin position="1"/>
        <end position="19"/>
    </location>
</feature>
<dbReference type="Gene3D" id="3.60.15.10">
    <property type="entry name" value="Ribonuclease Z/Hydroxyacylglutathione hydrolase-like"/>
    <property type="match status" value="1"/>
</dbReference>
<dbReference type="PANTHER" id="PTHR42951">
    <property type="entry name" value="METALLO-BETA-LACTAMASE DOMAIN-CONTAINING"/>
    <property type="match status" value="1"/>
</dbReference>
<dbReference type="InterPro" id="IPR001279">
    <property type="entry name" value="Metallo-B-lactamas"/>
</dbReference>
<keyword evidence="3" id="KW-0378">Hydrolase</keyword>
<dbReference type="RefSeq" id="WP_120271324.1">
    <property type="nucleotide sequence ID" value="NZ_RAPN01000001.1"/>
</dbReference>
<reference evidence="3 4" key="1">
    <citation type="submission" date="2018-09" db="EMBL/GenBank/DDBJ databases">
        <title>Genomic Encyclopedia of Archaeal and Bacterial Type Strains, Phase II (KMG-II): from individual species to whole genera.</title>
        <authorList>
            <person name="Goeker M."/>
        </authorList>
    </citation>
    <scope>NUCLEOTIDE SEQUENCE [LARGE SCALE GENOMIC DNA]</scope>
    <source>
        <strain evidence="3 4">DSM 27148</strain>
    </source>
</reference>
<keyword evidence="1" id="KW-0732">Signal</keyword>